<evidence type="ECO:0000256" key="3">
    <source>
        <dbReference type="SAM" id="MobiDB-lite"/>
    </source>
</evidence>
<dbReference type="PANTHER" id="PTHR30203:SF29">
    <property type="entry name" value="PROTEIN CYAE"/>
    <property type="match status" value="1"/>
</dbReference>
<dbReference type="PANTHER" id="PTHR30203">
    <property type="entry name" value="OUTER MEMBRANE CATION EFFLUX PROTEIN"/>
    <property type="match status" value="1"/>
</dbReference>
<dbReference type="OrthoDB" id="9770517at2"/>
<evidence type="ECO:0000313" key="5">
    <source>
        <dbReference type="Proteomes" id="UP000199120"/>
    </source>
</evidence>
<dbReference type="Pfam" id="PF02321">
    <property type="entry name" value="OEP"/>
    <property type="match status" value="2"/>
</dbReference>
<dbReference type="RefSeq" id="WP_090551006.1">
    <property type="nucleotide sequence ID" value="NZ_FNSR01000002.1"/>
</dbReference>
<dbReference type="GO" id="GO:0005886">
    <property type="term" value="C:plasma membrane"/>
    <property type="evidence" value="ECO:0007669"/>
    <property type="project" value="UniProtKB-SubCell"/>
</dbReference>
<dbReference type="AlphaFoldDB" id="A0A1H7P896"/>
<feature type="region of interest" description="Disordered" evidence="3">
    <location>
        <begin position="1"/>
        <end position="22"/>
    </location>
</feature>
<sequence length="502" mass="54282">MTPLFPAPKDRHETASHRARHGSTIRRATVTVSLAAVLLSACSSVVKVDLPPQREIPAGFQQAPPGNGAPTDLAHWWRQWQDPVLTQYIDDALAANTDLRIATARVREARAIAAMAESLRYPTLSARAGGAYGFGDLRSPAPDDAPDLTSYAGGVTAAWEVDLFGRRASDAEAAGLLADAAQESLRGTRLAIVGDVAQNYAEARGLQRRLDLVERSLTTLHELERYADARFRAGDATRYDVMRVREQIAAREALRPALSSQIDARVRRLAVLTGRPAQQAAPLAQPGPFYVPPAPAGELPSTVLERRPDVRAAATLVRAQAARLGSAKAELLPRFYLTFAGLDGRVRLEGLPALSGTGGLIGIGADLPIFNAGRLRSNIDANDARLQRALAQHDKTLLQTLEEVDSAYGIRHGLDRRAERMTATLDVARDNAQRAKRLYEAGQRTLQDVLDARIDALQREDELVQTQTDDALATVRLYLALGGGWSADDEASAQAAARTEQE</sequence>
<dbReference type="InterPro" id="IPR003423">
    <property type="entry name" value="OMP_efflux"/>
</dbReference>
<dbReference type="Gene3D" id="2.20.200.10">
    <property type="entry name" value="Outer membrane efflux proteins (OEP)"/>
    <property type="match status" value="1"/>
</dbReference>
<keyword evidence="2 4" id="KW-0449">Lipoprotein</keyword>
<protein>
    <submittedName>
        <fullName evidence="4">Efflux transporter, outer membrane factor (OMF) lipoprotein, NodT family</fullName>
    </submittedName>
</protein>
<dbReference type="NCBIfam" id="TIGR01845">
    <property type="entry name" value="outer_NodT"/>
    <property type="match status" value="1"/>
</dbReference>
<evidence type="ECO:0000313" key="4">
    <source>
        <dbReference type="EMBL" id="SEL31982.1"/>
    </source>
</evidence>
<comment type="similarity">
    <text evidence="1 2">Belongs to the outer membrane factor (OMF) (TC 1.B.17) family.</text>
</comment>
<dbReference type="STRING" id="416943.SAMN05445871_5407"/>
<evidence type="ECO:0000256" key="2">
    <source>
        <dbReference type="RuleBase" id="RU362097"/>
    </source>
</evidence>
<dbReference type="EMBL" id="FOAJ01000006">
    <property type="protein sequence ID" value="SEL31982.1"/>
    <property type="molecule type" value="Genomic_DNA"/>
</dbReference>
<keyword evidence="2" id="KW-1134">Transmembrane beta strand</keyword>
<dbReference type="InterPro" id="IPR010131">
    <property type="entry name" value="MdtP/NodT-like"/>
</dbReference>
<proteinExistence type="inferred from homology"/>
<evidence type="ECO:0000256" key="1">
    <source>
        <dbReference type="ARBA" id="ARBA00007613"/>
    </source>
</evidence>
<comment type="subcellular location">
    <subcellularLocation>
        <location evidence="2">Cell membrane</location>
        <topology evidence="2">Lipid-anchor</topology>
    </subcellularLocation>
</comment>
<organism evidence="4 5">
    <name type="scientific">Paraburkholderia caballeronis</name>
    <dbReference type="NCBI Taxonomy" id="416943"/>
    <lineage>
        <taxon>Bacteria</taxon>
        <taxon>Pseudomonadati</taxon>
        <taxon>Pseudomonadota</taxon>
        <taxon>Betaproteobacteria</taxon>
        <taxon>Burkholderiales</taxon>
        <taxon>Burkholderiaceae</taxon>
        <taxon>Paraburkholderia</taxon>
    </lineage>
</organism>
<keyword evidence="2" id="KW-0812">Transmembrane</keyword>
<dbReference type="GO" id="GO:0015562">
    <property type="term" value="F:efflux transmembrane transporter activity"/>
    <property type="evidence" value="ECO:0007669"/>
    <property type="project" value="InterPro"/>
</dbReference>
<accession>A0A1H7P896</accession>
<keyword evidence="2" id="KW-0564">Palmitate</keyword>
<dbReference type="Proteomes" id="UP000199120">
    <property type="component" value="Unassembled WGS sequence"/>
</dbReference>
<keyword evidence="2" id="KW-0472">Membrane</keyword>
<dbReference type="Gene3D" id="1.20.1600.10">
    <property type="entry name" value="Outer membrane efflux proteins (OEP)"/>
    <property type="match status" value="1"/>
</dbReference>
<reference evidence="5" key="1">
    <citation type="submission" date="2016-10" db="EMBL/GenBank/DDBJ databases">
        <authorList>
            <person name="Varghese N."/>
            <person name="Submissions S."/>
        </authorList>
    </citation>
    <scope>NUCLEOTIDE SEQUENCE [LARGE SCALE GENOMIC DNA]</scope>
    <source>
        <strain evidence="5">LMG 26416</strain>
    </source>
</reference>
<dbReference type="SUPFAM" id="SSF56954">
    <property type="entry name" value="Outer membrane efflux proteins (OEP)"/>
    <property type="match status" value="1"/>
</dbReference>
<gene>
    <name evidence="4" type="ORF">SAMN05192542_106275</name>
</gene>
<name>A0A1H7P896_9BURK</name>
<keyword evidence="5" id="KW-1185">Reference proteome</keyword>